<dbReference type="InterPro" id="IPR003593">
    <property type="entry name" value="AAA+_ATPase"/>
</dbReference>
<gene>
    <name evidence="5" type="primary">abc-f</name>
    <name evidence="5" type="ORF">EDM56_13145</name>
</gene>
<dbReference type="RefSeq" id="WP_122918380.1">
    <property type="nucleotide sequence ID" value="NZ_RHHQ01000010.1"/>
</dbReference>
<dbReference type="PANTHER" id="PTHR42855:SF2">
    <property type="entry name" value="DRUG RESISTANCE ABC TRANSPORTER,ATP-BINDING PROTEIN"/>
    <property type="match status" value="1"/>
</dbReference>
<feature type="coiled-coil region" evidence="3">
    <location>
        <begin position="236"/>
        <end position="263"/>
    </location>
</feature>
<evidence type="ECO:0000259" key="4">
    <source>
        <dbReference type="PROSITE" id="PS50893"/>
    </source>
</evidence>
<evidence type="ECO:0000256" key="2">
    <source>
        <dbReference type="ARBA" id="ARBA00022840"/>
    </source>
</evidence>
<dbReference type="NCBIfam" id="NF000355">
    <property type="entry name" value="ribo_prot_ABC_F"/>
    <property type="match status" value="1"/>
</dbReference>
<dbReference type="InterPro" id="IPR051309">
    <property type="entry name" value="ABCF_ATPase"/>
</dbReference>
<keyword evidence="6" id="KW-1185">Reference proteome</keyword>
<protein>
    <submittedName>
        <fullName evidence="5">ABC-F type ribosomal protection protein</fullName>
    </submittedName>
</protein>
<reference evidence="5 6" key="1">
    <citation type="submission" date="2018-10" db="EMBL/GenBank/DDBJ databases">
        <title>Phylogenomics of Brevibacillus.</title>
        <authorList>
            <person name="Dunlap C."/>
        </authorList>
    </citation>
    <scope>NUCLEOTIDE SEQUENCE [LARGE SCALE GENOMIC DNA]</scope>
    <source>
        <strain evidence="5 6">JCM 15716</strain>
    </source>
</reference>
<dbReference type="Gene3D" id="3.40.50.300">
    <property type="entry name" value="P-loop containing nucleotide triphosphate hydrolases"/>
    <property type="match status" value="3"/>
</dbReference>
<name>A0A3M8DK54_9BACL</name>
<keyword evidence="1" id="KW-0547">Nucleotide-binding</keyword>
<feature type="domain" description="ABC transporter" evidence="4">
    <location>
        <begin position="4"/>
        <end position="193"/>
    </location>
</feature>
<dbReference type="GO" id="GO:0016887">
    <property type="term" value="F:ATP hydrolysis activity"/>
    <property type="evidence" value="ECO:0007669"/>
    <property type="project" value="InterPro"/>
</dbReference>
<evidence type="ECO:0000256" key="3">
    <source>
        <dbReference type="SAM" id="Coils"/>
    </source>
</evidence>
<evidence type="ECO:0000256" key="1">
    <source>
        <dbReference type="ARBA" id="ARBA00022741"/>
    </source>
</evidence>
<dbReference type="Pfam" id="PF12848">
    <property type="entry name" value="ABC_tran_Xtn"/>
    <property type="match status" value="1"/>
</dbReference>
<keyword evidence="3" id="KW-0175">Coiled coil</keyword>
<dbReference type="SUPFAM" id="SSF52540">
    <property type="entry name" value="P-loop containing nucleoside triphosphate hydrolases"/>
    <property type="match status" value="2"/>
</dbReference>
<evidence type="ECO:0000313" key="6">
    <source>
        <dbReference type="Proteomes" id="UP000271031"/>
    </source>
</evidence>
<dbReference type="Pfam" id="PF00005">
    <property type="entry name" value="ABC_tran"/>
    <property type="match status" value="2"/>
</dbReference>
<dbReference type="SMART" id="SM00382">
    <property type="entry name" value="AAA"/>
    <property type="match status" value="2"/>
</dbReference>
<dbReference type="PANTHER" id="PTHR42855">
    <property type="entry name" value="ABC TRANSPORTER ATP-BINDING SUBUNIT"/>
    <property type="match status" value="1"/>
</dbReference>
<proteinExistence type="predicted"/>
<dbReference type="Proteomes" id="UP000271031">
    <property type="component" value="Unassembled WGS sequence"/>
</dbReference>
<dbReference type="InterPro" id="IPR027417">
    <property type="entry name" value="P-loop_NTPase"/>
</dbReference>
<dbReference type="OrthoDB" id="9762369at2"/>
<dbReference type="EMBL" id="RHHQ01000010">
    <property type="protein sequence ID" value="RNB87775.1"/>
    <property type="molecule type" value="Genomic_DNA"/>
</dbReference>
<organism evidence="5 6">
    <name type="scientific">Brevibacillus fluminis</name>
    <dbReference type="NCBI Taxonomy" id="511487"/>
    <lineage>
        <taxon>Bacteria</taxon>
        <taxon>Bacillati</taxon>
        <taxon>Bacillota</taxon>
        <taxon>Bacilli</taxon>
        <taxon>Bacillales</taxon>
        <taxon>Paenibacillaceae</taxon>
        <taxon>Brevibacillus</taxon>
    </lineage>
</organism>
<feature type="domain" description="ABC transporter" evidence="4">
    <location>
        <begin position="288"/>
        <end position="497"/>
    </location>
</feature>
<accession>A0A3M8DK54</accession>
<sequence length="549" mass="61881">MLLLEATQLEKSFGDRQLFKLEQLEIRRHDRVGIVGRNGVGKTTLLHLLAGEEPLLSGKIKRYAKTALIRQFGPGDAAETSARHKATWGITDVHDGMSGGEQVRLKIAHALEQGAQLLFADEPTSHLDMQGIEQLEKALLDYDGALVLISHDRSLLDAVCTRILEIEDGVITEYQGNYSHYQEQKEHRRKRAHDEFDTYQREWKRLSQAIVEKRQRSAGMSKIPKRFSSSESRLYKESASQRMEKVEKSTKALETRLARLEKKEKPREIARVQFDTTSYQEVHAKAAIMLDQVSRHMGDRTLFHKLSCTIKPGMKVALVGRNGAGKSTLLSMITEGAPGIQVSQSCQIGYFAQSLSLLDENQTILANVAATSSQSETLIRTALARLLFKEVDVRKSVHLLSGGEKSKTALAKVFLSDANLLLLDEPTNYLDLLTQVELEQMLADYPGTIVFATHDRTLINKVADHVLVWEENGPVFYQGNYQQYVAWKETRNDARSIGADDLLLLQTKQGEIIGRLSMPIKDPALKEELEMQYQDVTQKLRTLRVQMGK</sequence>
<dbReference type="PROSITE" id="PS50893">
    <property type="entry name" value="ABC_TRANSPORTER_2"/>
    <property type="match status" value="2"/>
</dbReference>
<dbReference type="GO" id="GO:0005524">
    <property type="term" value="F:ATP binding"/>
    <property type="evidence" value="ECO:0007669"/>
    <property type="project" value="UniProtKB-KW"/>
</dbReference>
<dbReference type="InterPro" id="IPR032781">
    <property type="entry name" value="ABC_tran_Xtn"/>
</dbReference>
<comment type="caution">
    <text evidence="5">The sequence shown here is derived from an EMBL/GenBank/DDBJ whole genome shotgun (WGS) entry which is preliminary data.</text>
</comment>
<evidence type="ECO:0000313" key="5">
    <source>
        <dbReference type="EMBL" id="RNB87775.1"/>
    </source>
</evidence>
<keyword evidence="2" id="KW-0067">ATP-binding</keyword>
<dbReference type="CDD" id="cd03221">
    <property type="entry name" value="ABCF_EF-3"/>
    <property type="match status" value="2"/>
</dbReference>
<dbReference type="AlphaFoldDB" id="A0A3M8DK54"/>
<dbReference type="InterPro" id="IPR003439">
    <property type="entry name" value="ABC_transporter-like_ATP-bd"/>
</dbReference>